<dbReference type="EMBL" id="CP011071">
    <property type="protein sequence ID" value="AKA34517.1"/>
    <property type="molecule type" value="Genomic_DNA"/>
</dbReference>
<protein>
    <submittedName>
        <fullName evidence="1">Uncharacterized protein</fullName>
    </submittedName>
</protein>
<name>A0A0D5YQI0_9FLAO</name>
<evidence type="ECO:0000313" key="1">
    <source>
        <dbReference type="EMBL" id="AKA34517.1"/>
    </source>
</evidence>
<gene>
    <name evidence="1" type="ORF">VC82_863</name>
</gene>
<proteinExistence type="predicted"/>
<sequence>MKKILFFMTLVMVFQGQSQYKINNKAAKKELVNANLVNKSLSLKTIQEKTLKKGQKISDIPLVKFPEQKLKIRASKSWKVTPQRPRIPGLTFEFDGSYKTRNFLLVATHIHTRATRSGNLYRTYPGRITFTAQKGGEYRMKISLATSHFPVDIWGNEPYMLVQLGDREIRTSLKDISNKEINVVFTTPNAGMINIGISGVSPDREKASSLAISAIQIDKI</sequence>
<dbReference type="AlphaFoldDB" id="A0A0D5YQI0"/>
<keyword evidence="2" id="KW-1185">Reference proteome</keyword>
<reference evidence="1 2" key="1">
    <citation type="submission" date="2015-03" db="EMBL/GenBank/DDBJ databases">
        <title>Complete genome sequence of Muricauda lutaonensis CC-HSB-11T, isolated from a coastal hot spring.</title>
        <authorList>
            <person name="Kim K.M."/>
        </authorList>
    </citation>
    <scope>NUCLEOTIDE SEQUENCE [LARGE SCALE GENOMIC DNA]</scope>
    <source>
        <strain evidence="1 2">CC-HSB-11</strain>
    </source>
</reference>
<dbReference type="KEGG" id="mlt:VC82_863"/>
<dbReference type="RefSeq" id="WP_045801274.1">
    <property type="nucleotide sequence ID" value="NZ_CP011071.1"/>
</dbReference>
<accession>A0A0D5YQI0</accession>
<dbReference type="STRING" id="516051.VC82_863"/>
<organism evidence="1 2">
    <name type="scientific">Flagellimonas lutaonensis</name>
    <dbReference type="NCBI Taxonomy" id="516051"/>
    <lineage>
        <taxon>Bacteria</taxon>
        <taxon>Pseudomonadati</taxon>
        <taxon>Bacteroidota</taxon>
        <taxon>Flavobacteriia</taxon>
        <taxon>Flavobacteriales</taxon>
        <taxon>Flavobacteriaceae</taxon>
        <taxon>Flagellimonas</taxon>
    </lineage>
</organism>
<evidence type="ECO:0000313" key="2">
    <source>
        <dbReference type="Proteomes" id="UP000032726"/>
    </source>
</evidence>
<dbReference type="Proteomes" id="UP000032726">
    <property type="component" value="Chromosome"/>
</dbReference>
<dbReference type="HOGENOM" id="CLU_1254767_0_0_10"/>